<keyword evidence="2 10" id="KW-0963">Cytoplasm</keyword>
<keyword evidence="6 10" id="KW-0594">Phospholipid biosynthesis</keyword>
<keyword evidence="11" id="KW-0012">Acyltransferase</keyword>
<reference evidence="11 12" key="1">
    <citation type="submission" date="2023-12" db="EMBL/GenBank/DDBJ databases">
        <title>Denitrificimonas halotolerans sp. nov.,a novel species isolated from landfill leachate.</title>
        <authorList>
            <person name="Wang S."/>
        </authorList>
    </citation>
    <scope>NUCLEOTIDE SEQUENCE [LARGE SCALE GENOMIC DNA]</scope>
    <source>
        <strain evidence="11 12">JX-1</strain>
    </source>
</reference>
<comment type="catalytic activity">
    <reaction evidence="1 10">
        <text>a fatty acyl-[ACP] + phosphate = an acyl phosphate + holo-[ACP]</text>
        <dbReference type="Rhea" id="RHEA:42292"/>
        <dbReference type="Rhea" id="RHEA-COMP:9685"/>
        <dbReference type="Rhea" id="RHEA-COMP:14125"/>
        <dbReference type="ChEBI" id="CHEBI:43474"/>
        <dbReference type="ChEBI" id="CHEBI:59918"/>
        <dbReference type="ChEBI" id="CHEBI:64479"/>
        <dbReference type="ChEBI" id="CHEBI:138651"/>
        <dbReference type="EC" id="2.3.1.274"/>
    </reaction>
</comment>
<keyword evidence="12" id="KW-1185">Reference proteome</keyword>
<dbReference type="InterPro" id="IPR012281">
    <property type="entry name" value="Phospholipid_synth_PlsX-like"/>
</dbReference>
<comment type="caution">
    <text evidence="11">The sequence shown here is derived from an EMBL/GenBank/DDBJ whole genome shotgun (WGS) entry which is preliminary data.</text>
</comment>
<dbReference type="EMBL" id="JAXIVU010000001">
    <property type="protein sequence ID" value="MDY7218183.1"/>
    <property type="molecule type" value="Genomic_DNA"/>
</dbReference>
<evidence type="ECO:0000256" key="4">
    <source>
        <dbReference type="ARBA" id="ARBA00022679"/>
    </source>
</evidence>
<organism evidence="11 12">
    <name type="scientific">Denitrificimonas halotolerans</name>
    <dbReference type="NCBI Taxonomy" id="3098930"/>
    <lineage>
        <taxon>Bacteria</taxon>
        <taxon>Pseudomonadati</taxon>
        <taxon>Pseudomonadota</taxon>
        <taxon>Gammaproteobacteria</taxon>
        <taxon>Pseudomonadales</taxon>
        <taxon>Pseudomonadaceae</taxon>
        <taxon>Denitrificimonas</taxon>
    </lineage>
</organism>
<evidence type="ECO:0000313" key="12">
    <source>
        <dbReference type="Proteomes" id="UP001294570"/>
    </source>
</evidence>
<evidence type="ECO:0000256" key="10">
    <source>
        <dbReference type="HAMAP-Rule" id="MF_00019"/>
    </source>
</evidence>
<evidence type="ECO:0000256" key="6">
    <source>
        <dbReference type="ARBA" id="ARBA00023209"/>
    </source>
</evidence>
<proteinExistence type="inferred from homology"/>
<keyword evidence="5 10" id="KW-0443">Lipid metabolism</keyword>
<dbReference type="HAMAP" id="MF_00019">
    <property type="entry name" value="PlsX"/>
    <property type="match status" value="1"/>
</dbReference>
<keyword evidence="7 10" id="KW-1208">Phospholipid metabolism</keyword>
<comment type="subunit">
    <text evidence="9 10">Homodimer. Probably interacts with PlsY.</text>
</comment>
<protein>
    <recommendedName>
        <fullName evidence="8 10">Phosphate acyltransferase</fullName>
        <ecNumber evidence="8 10">2.3.1.274</ecNumber>
    </recommendedName>
    <alternativeName>
        <fullName evidence="10">Acyl-ACP phosphotransacylase</fullName>
    </alternativeName>
    <alternativeName>
        <fullName evidence="10">Acyl-[acyl-carrier-protein]--phosphate acyltransferase</fullName>
    </alternativeName>
    <alternativeName>
        <fullName evidence="10">Phosphate-acyl-ACP acyltransferase</fullName>
    </alternativeName>
</protein>
<comment type="subcellular location">
    <subcellularLocation>
        <location evidence="10">Cytoplasm</location>
    </subcellularLocation>
    <text evidence="10">Associated with the membrane possibly through PlsY.</text>
</comment>
<dbReference type="PANTHER" id="PTHR30100:SF1">
    <property type="entry name" value="PHOSPHATE ACYLTRANSFERASE"/>
    <property type="match status" value="1"/>
</dbReference>
<dbReference type="NCBIfam" id="TIGR00182">
    <property type="entry name" value="plsX"/>
    <property type="match status" value="1"/>
</dbReference>
<comment type="pathway">
    <text evidence="10">Lipid metabolism; phospholipid metabolism.</text>
</comment>
<dbReference type="RefSeq" id="WP_321552280.1">
    <property type="nucleotide sequence ID" value="NZ_JAXIVU010000001.1"/>
</dbReference>
<evidence type="ECO:0000256" key="7">
    <source>
        <dbReference type="ARBA" id="ARBA00023264"/>
    </source>
</evidence>
<dbReference type="PANTHER" id="PTHR30100">
    <property type="entry name" value="FATTY ACID/PHOSPHOLIPID SYNTHESIS PROTEIN PLSX"/>
    <property type="match status" value="1"/>
</dbReference>
<evidence type="ECO:0000256" key="8">
    <source>
        <dbReference type="ARBA" id="ARBA00024069"/>
    </source>
</evidence>
<dbReference type="PIRSF" id="PIRSF002465">
    <property type="entry name" value="Phsphlp_syn_PlsX"/>
    <property type="match status" value="1"/>
</dbReference>
<accession>A0ABU5GMP8</accession>
<comment type="similarity">
    <text evidence="10">Belongs to the PlsX family.</text>
</comment>
<evidence type="ECO:0000256" key="3">
    <source>
        <dbReference type="ARBA" id="ARBA00022516"/>
    </source>
</evidence>
<dbReference type="EC" id="2.3.1.274" evidence="8 10"/>
<evidence type="ECO:0000256" key="5">
    <source>
        <dbReference type="ARBA" id="ARBA00023098"/>
    </source>
</evidence>
<keyword evidence="4 10" id="KW-0808">Transferase</keyword>
<sequence length="337" mass="35831">MTGLVIAVDAMGGDYGPRLVVSACVKSLVQYPELHLVLVGDAPNIESILAQTPQANHARISIKHASESISMAENPAYALRHKLDSSMRIALQMVRDQQVHACVSAGNTGALMALAKHVLNTLPYIDRPAIMTALPTLTGETHLLDLGANVDVSAQQLVQFAVMGSAAVQSRGLIRPRVALLNVGREAIKGNQQVKLAAAELEAMPQINYVGYVEGDGVFRGDADVVVCDGFVGNVLLKSSEGLAQLITARTKQCLGRGVRAWLLAWLAAPLLKVLRSEIAPERYNGACLLGVDGIVVKSHGNASEEAFQAAISVAYTAAKEGLAQRLQERLQAFSQV</sequence>
<gene>
    <name evidence="10 11" type="primary">plsX</name>
    <name evidence="11" type="ORF">TOI97_01120</name>
</gene>
<comment type="function">
    <text evidence="10">Catalyzes the reversible formation of acyl-phosphate (acyl-PO(4)) from acyl-[acyl-carrier-protein] (acyl-ACP). This enzyme utilizes acyl-ACP as fatty acyl donor, but not acyl-CoA.</text>
</comment>
<dbReference type="InterPro" id="IPR003664">
    <property type="entry name" value="FA_synthesis"/>
</dbReference>
<evidence type="ECO:0000256" key="2">
    <source>
        <dbReference type="ARBA" id="ARBA00022490"/>
    </source>
</evidence>
<dbReference type="GO" id="GO:0043811">
    <property type="term" value="F:phosphate:acyl-[acyl carrier protein] acyltransferase activity"/>
    <property type="evidence" value="ECO:0007669"/>
    <property type="project" value="UniProtKB-EC"/>
</dbReference>
<dbReference type="SUPFAM" id="SSF53659">
    <property type="entry name" value="Isocitrate/Isopropylmalate dehydrogenase-like"/>
    <property type="match status" value="1"/>
</dbReference>
<keyword evidence="3 10" id="KW-0444">Lipid biosynthesis</keyword>
<evidence type="ECO:0000256" key="9">
    <source>
        <dbReference type="ARBA" id="ARBA00046608"/>
    </source>
</evidence>
<evidence type="ECO:0000313" key="11">
    <source>
        <dbReference type="EMBL" id="MDY7218183.1"/>
    </source>
</evidence>
<dbReference type="Proteomes" id="UP001294570">
    <property type="component" value="Unassembled WGS sequence"/>
</dbReference>
<name>A0ABU5GMP8_9GAMM</name>
<evidence type="ECO:0000256" key="1">
    <source>
        <dbReference type="ARBA" id="ARBA00001232"/>
    </source>
</evidence>
<dbReference type="Pfam" id="PF02504">
    <property type="entry name" value="FA_synthesis"/>
    <property type="match status" value="1"/>
</dbReference>
<dbReference type="Gene3D" id="3.40.718.10">
    <property type="entry name" value="Isopropylmalate Dehydrogenase"/>
    <property type="match status" value="1"/>
</dbReference>